<evidence type="ECO:0000313" key="2">
    <source>
        <dbReference type="RefSeq" id="XP_018110167.1"/>
    </source>
</evidence>
<reference evidence="1" key="1">
    <citation type="submission" date="2024-06" db="UniProtKB">
        <authorList>
            <consortium name="RefSeq"/>
        </authorList>
    </citation>
    <scope>NUCLEOTIDE SEQUENCE [LARGE SCALE GENOMIC DNA]</scope>
    <source>
        <strain evidence="1">J_2021</strain>
    </source>
</reference>
<dbReference type="Proteomes" id="UP000186698">
    <property type="component" value="Chromosome 3S"/>
</dbReference>
<proteinExistence type="predicted"/>
<dbReference type="PANTHER" id="PTHR35345">
    <property type="entry name" value="TELOMERE REPEATS-BINDING BOUQUET FORMATION PROTEIN 2"/>
    <property type="match status" value="1"/>
</dbReference>
<protein>
    <submittedName>
        <fullName evidence="2">Telomere repeats-binding bouquet formation protein 2</fullName>
    </submittedName>
</protein>
<dbReference type="AlphaFoldDB" id="A0A1L8GT75"/>
<dbReference type="PANTHER" id="PTHR35345:SF1">
    <property type="entry name" value="TELOMERE REPEATS-BINDING BOUQUET FORMATION PROTEIN 2"/>
    <property type="match status" value="1"/>
</dbReference>
<dbReference type="OMA" id="WFCRSVS"/>
<sequence length="212" mass="24682">MYEGHKAWFSDSVPQDICRLWEAEGGVITNHYHAEFLFSSDASHPDTQRIYKSKDYAESKATVFHASFLQVNTQSKNKVPLGHFILPPFCLQEEIKKKIGRFFWEQQNVPFVSQDVCNNEEPDCINKENQQRNAEIDKGKEILQFTIDTTKEVRCYTLQNYPVNNMLTDYISIEDMEKFSGELHDFTPNTADYSAFCVQDENILFSKVKDPR</sequence>
<gene>
    <name evidence="2" type="primary">LOC108712475</name>
</gene>
<dbReference type="STRING" id="8355.A0A1L8GT75"/>
<dbReference type="GO" id="GO:0005637">
    <property type="term" value="C:nuclear inner membrane"/>
    <property type="evidence" value="ECO:0000318"/>
    <property type="project" value="GO_Central"/>
</dbReference>
<dbReference type="RefSeq" id="XP_018110167.1">
    <property type="nucleotide sequence ID" value="XM_018254678.2"/>
</dbReference>
<evidence type="ECO:0000313" key="1">
    <source>
        <dbReference type="Proteomes" id="UP000186698"/>
    </source>
</evidence>
<dbReference type="Pfam" id="PF15101">
    <property type="entry name" value="TERB2"/>
    <property type="match status" value="1"/>
</dbReference>
<dbReference type="GeneID" id="108712475"/>
<organism evidence="1 2">
    <name type="scientific">Xenopus laevis</name>
    <name type="common">African clawed frog</name>
    <dbReference type="NCBI Taxonomy" id="8355"/>
    <lineage>
        <taxon>Eukaryota</taxon>
        <taxon>Metazoa</taxon>
        <taxon>Chordata</taxon>
        <taxon>Craniata</taxon>
        <taxon>Vertebrata</taxon>
        <taxon>Euteleostomi</taxon>
        <taxon>Amphibia</taxon>
        <taxon>Batrachia</taxon>
        <taxon>Anura</taxon>
        <taxon>Pipoidea</taxon>
        <taxon>Pipidae</taxon>
        <taxon>Xenopodinae</taxon>
        <taxon>Xenopus</taxon>
        <taxon>Xenopus</taxon>
    </lineage>
</organism>
<dbReference type="OrthoDB" id="5278943at2759"/>
<dbReference type="GO" id="GO:0070197">
    <property type="term" value="P:meiotic attachment of telomere to nuclear envelope"/>
    <property type="evidence" value="ECO:0000318"/>
    <property type="project" value="GO_Central"/>
</dbReference>
<dbReference type="PaxDb" id="8355-A0A1L8GT75"/>
<dbReference type="KEGG" id="xla:108712475"/>
<dbReference type="InterPro" id="IPR028065">
    <property type="entry name" value="TERB2"/>
</dbReference>
<dbReference type="GO" id="GO:0007129">
    <property type="term" value="P:homologous chromosome pairing at meiosis"/>
    <property type="evidence" value="ECO:0000318"/>
    <property type="project" value="GO_Central"/>
</dbReference>
<keyword evidence="1" id="KW-1185">Reference proteome</keyword>
<dbReference type="Bgee" id="108712475">
    <property type="expression patterns" value="Expressed in testis and 2 other cell types or tissues"/>
</dbReference>
<name>A0A1L8GT75_XENLA</name>
<reference evidence="2" key="2">
    <citation type="submission" date="2025-08" db="UniProtKB">
        <authorList>
            <consortium name="RefSeq"/>
        </authorList>
    </citation>
    <scope>IDENTIFICATION</scope>
    <source>
        <strain evidence="2">J_2021</strain>
        <tissue evidence="2">Erythrocytes</tissue>
    </source>
</reference>
<accession>A0A1L8GT75</accession>